<dbReference type="EMBL" id="BJXR01000025">
    <property type="protein sequence ID" value="GEN07450.1"/>
    <property type="molecule type" value="Genomic_DNA"/>
</dbReference>
<protein>
    <recommendedName>
        <fullName evidence="2">PLD phosphodiesterase domain-containing protein</fullName>
    </recommendedName>
</protein>
<sequence length="214" mass="23526">MLSAMRPIQTELLSGSELYREVVLEKLLHARESVWLATANVKAMYVESKGKFVPLVDVLDGLAARGVSLRLLHAELPSRPFRAAFDARARLVKGGLNLKVCPRVHFKAVVVDGAWTYLGSANLTGAGLGAKGDAVRNFELGFVTEDFDVIDRVTALYEAVWSGAECKGCKLRHVCPDPIIPAPRGREEMRSSRGAPRLGKSRRLRRATSESSRR</sequence>
<dbReference type="InterPro" id="IPR025202">
    <property type="entry name" value="PLD-like_dom"/>
</dbReference>
<dbReference type="CDD" id="cd00138">
    <property type="entry name" value="PLDc_SF"/>
    <property type="match status" value="1"/>
</dbReference>
<evidence type="ECO:0000313" key="3">
    <source>
        <dbReference type="EMBL" id="GEN07450.1"/>
    </source>
</evidence>
<dbReference type="GO" id="GO:0006793">
    <property type="term" value="P:phosphorus metabolic process"/>
    <property type="evidence" value="ECO:0007669"/>
    <property type="project" value="UniProtKB-ARBA"/>
</dbReference>
<feature type="domain" description="PLD phosphodiesterase" evidence="2">
    <location>
        <begin position="105"/>
        <end position="127"/>
    </location>
</feature>
<proteinExistence type="predicted"/>
<evidence type="ECO:0000256" key="1">
    <source>
        <dbReference type="SAM" id="MobiDB-lite"/>
    </source>
</evidence>
<organism evidence="3 4">
    <name type="scientific">Myxococcus fulvus</name>
    <dbReference type="NCBI Taxonomy" id="33"/>
    <lineage>
        <taxon>Bacteria</taxon>
        <taxon>Pseudomonadati</taxon>
        <taxon>Myxococcota</taxon>
        <taxon>Myxococcia</taxon>
        <taxon>Myxococcales</taxon>
        <taxon>Cystobacterineae</taxon>
        <taxon>Myxococcaceae</taxon>
        <taxon>Myxococcus</taxon>
    </lineage>
</organism>
<dbReference type="STRING" id="1334629.MFUL124B02_03585"/>
<evidence type="ECO:0000259" key="2">
    <source>
        <dbReference type="PROSITE" id="PS50035"/>
    </source>
</evidence>
<dbReference type="InterPro" id="IPR001736">
    <property type="entry name" value="PLipase_D/transphosphatidylase"/>
</dbReference>
<reference evidence="3 4" key="1">
    <citation type="submission" date="2019-07" db="EMBL/GenBank/DDBJ databases">
        <title>Whole genome shotgun sequence of Myxococcus fulvus NBRC 100333.</title>
        <authorList>
            <person name="Hosoyama A."/>
            <person name="Uohara A."/>
            <person name="Ohji S."/>
            <person name="Ichikawa N."/>
        </authorList>
    </citation>
    <scope>NUCLEOTIDE SEQUENCE [LARGE SCALE GENOMIC DNA]</scope>
    <source>
        <strain evidence="3 4">NBRC 100333</strain>
    </source>
</reference>
<dbReference type="Proteomes" id="UP000321514">
    <property type="component" value="Unassembled WGS sequence"/>
</dbReference>
<gene>
    <name evidence="3" type="ORF">MFU01_24870</name>
</gene>
<comment type="caution">
    <text evidence="3">The sequence shown here is derived from an EMBL/GenBank/DDBJ whole genome shotgun (WGS) entry which is preliminary data.</text>
</comment>
<dbReference type="PROSITE" id="PS50035">
    <property type="entry name" value="PLD"/>
    <property type="match status" value="1"/>
</dbReference>
<dbReference type="GO" id="GO:0003824">
    <property type="term" value="F:catalytic activity"/>
    <property type="evidence" value="ECO:0007669"/>
    <property type="project" value="InterPro"/>
</dbReference>
<dbReference type="Gene3D" id="3.30.870.10">
    <property type="entry name" value="Endonuclease Chain A"/>
    <property type="match status" value="1"/>
</dbReference>
<feature type="region of interest" description="Disordered" evidence="1">
    <location>
        <begin position="182"/>
        <end position="214"/>
    </location>
</feature>
<accession>A0A511SZW4</accession>
<name>A0A511SZW4_MYXFU</name>
<dbReference type="SUPFAM" id="SSF56024">
    <property type="entry name" value="Phospholipase D/nuclease"/>
    <property type="match status" value="1"/>
</dbReference>
<evidence type="ECO:0000313" key="4">
    <source>
        <dbReference type="Proteomes" id="UP000321514"/>
    </source>
</evidence>
<dbReference type="Pfam" id="PF13091">
    <property type="entry name" value="PLDc_2"/>
    <property type="match status" value="1"/>
</dbReference>
<dbReference type="AlphaFoldDB" id="A0A511SZW4"/>